<proteinExistence type="inferred from homology"/>
<dbReference type="InterPro" id="IPR011009">
    <property type="entry name" value="Kinase-like_dom_sf"/>
</dbReference>
<feature type="domain" description="Protein kinase" evidence="6">
    <location>
        <begin position="6"/>
        <end position="275"/>
    </location>
</feature>
<evidence type="ECO:0000313" key="7">
    <source>
        <dbReference type="EMBL" id="EAY15449.1"/>
    </source>
</evidence>
<dbReference type="InParanoid" id="A2DW04"/>
<dbReference type="STRING" id="5722.A2DW04"/>
<dbReference type="CDD" id="cd14016">
    <property type="entry name" value="STKc_CK1"/>
    <property type="match status" value="1"/>
</dbReference>
<dbReference type="VEuPathDB" id="TrichDB:TVAGG3_0845350"/>
<evidence type="ECO:0000313" key="8">
    <source>
        <dbReference type="Proteomes" id="UP000001542"/>
    </source>
</evidence>
<name>A2DW04_TRIV3</name>
<evidence type="ECO:0000256" key="3">
    <source>
        <dbReference type="ARBA" id="ARBA00022840"/>
    </source>
</evidence>
<dbReference type="OrthoDB" id="5800476at2759"/>
<dbReference type="InterPro" id="IPR017441">
    <property type="entry name" value="Protein_kinase_ATP_BS"/>
</dbReference>
<protein>
    <recommendedName>
        <fullName evidence="1">non-specific serine/threonine protein kinase</fullName>
        <ecNumber evidence="1">2.7.11.1</ecNumber>
    </recommendedName>
</protein>
<dbReference type="AlphaFoldDB" id="A2DW04"/>
<dbReference type="EMBL" id="DS113256">
    <property type="protein sequence ID" value="EAY15449.1"/>
    <property type="molecule type" value="Genomic_DNA"/>
</dbReference>
<dbReference type="PROSITE" id="PS50011">
    <property type="entry name" value="PROTEIN_KINASE_DOM"/>
    <property type="match status" value="1"/>
</dbReference>
<dbReference type="GO" id="GO:0005524">
    <property type="term" value="F:ATP binding"/>
    <property type="evidence" value="ECO:0007669"/>
    <property type="project" value="UniProtKB-UniRule"/>
</dbReference>
<dbReference type="Proteomes" id="UP000001542">
    <property type="component" value="Unassembled WGS sequence"/>
</dbReference>
<dbReference type="PROSITE" id="PS00107">
    <property type="entry name" value="PROTEIN_KINASE_ATP"/>
    <property type="match status" value="1"/>
</dbReference>
<dbReference type="Pfam" id="PF00069">
    <property type="entry name" value="Pkinase"/>
    <property type="match status" value="1"/>
</dbReference>
<keyword evidence="8" id="KW-1185">Reference proteome</keyword>
<dbReference type="KEGG" id="tva:4773452"/>
<reference evidence="7" key="1">
    <citation type="submission" date="2006-10" db="EMBL/GenBank/DDBJ databases">
        <authorList>
            <person name="Amadeo P."/>
            <person name="Zhao Q."/>
            <person name="Wortman J."/>
            <person name="Fraser-Liggett C."/>
            <person name="Carlton J."/>
        </authorList>
    </citation>
    <scope>NUCLEOTIDE SEQUENCE</scope>
    <source>
        <strain evidence="7">G3</strain>
    </source>
</reference>
<evidence type="ECO:0000259" key="6">
    <source>
        <dbReference type="PROSITE" id="PS50011"/>
    </source>
</evidence>
<dbReference type="SUPFAM" id="SSF56112">
    <property type="entry name" value="Protein kinase-like (PK-like)"/>
    <property type="match status" value="1"/>
</dbReference>
<dbReference type="GO" id="GO:0005737">
    <property type="term" value="C:cytoplasm"/>
    <property type="evidence" value="ECO:0000318"/>
    <property type="project" value="GO_Central"/>
</dbReference>
<dbReference type="SMART" id="SM00220">
    <property type="entry name" value="S_TKc"/>
    <property type="match status" value="1"/>
</dbReference>
<dbReference type="EC" id="2.7.11.1" evidence="1"/>
<dbReference type="FunFam" id="1.10.510.10:FF:000596">
    <property type="entry name" value="CK1 family protein kinase"/>
    <property type="match status" value="1"/>
</dbReference>
<keyword evidence="5" id="KW-0723">Serine/threonine-protein kinase</keyword>
<dbReference type="GO" id="GO:0007165">
    <property type="term" value="P:signal transduction"/>
    <property type="evidence" value="ECO:0000318"/>
    <property type="project" value="GO_Central"/>
</dbReference>
<dbReference type="eggNOG" id="KOG1164">
    <property type="taxonomic scope" value="Eukaryota"/>
</dbReference>
<evidence type="ECO:0000256" key="2">
    <source>
        <dbReference type="ARBA" id="ARBA00022741"/>
    </source>
</evidence>
<dbReference type="InterPro" id="IPR000719">
    <property type="entry name" value="Prot_kinase_dom"/>
</dbReference>
<keyword evidence="7" id="KW-0808">Transferase</keyword>
<dbReference type="GO" id="GO:0006897">
    <property type="term" value="P:endocytosis"/>
    <property type="evidence" value="ECO:0000318"/>
    <property type="project" value="GO_Central"/>
</dbReference>
<evidence type="ECO:0000256" key="1">
    <source>
        <dbReference type="ARBA" id="ARBA00012513"/>
    </source>
</evidence>
<reference evidence="7" key="2">
    <citation type="journal article" date="2007" name="Science">
        <title>Draft genome sequence of the sexually transmitted pathogen Trichomonas vaginalis.</title>
        <authorList>
            <person name="Carlton J.M."/>
            <person name="Hirt R.P."/>
            <person name="Silva J.C."/>
            <person name="Delcher A.L."/>
            <person name="Schatz M."/>
            <person name="Zhao Q."/>
            <person name="Wortman J.R."/>
            <person name="Bidwell S.L."/>
            <person name="Alsmark U.C.M."/>
            <person name="Besteiro S."/>
            <person name="Sicheritz-Ponten T."/>
            <person name="Noel C.J."/>
            <person name="Dacks J.B."/>
            <person name="Foster P.G."/>
            <person name="Simillion C."/>
            <person name="Van de Peer Y."/>
            <person name="Miranda-Saavedra D."/>
            <person name="Barton G.J."/>
            <person name="Westrop G.D."/>
            <person name="Mueller S."/>
            <person name="Dessi D."/>
            <person name="Fiori P.L."/>
            <person name="Ren Q."/>
            <person name="Paulsen I."/>
            <person name="Zhang H."/>
            <person name="Bastida-Corcuera F.D."/>
            <person name="Simoes-Barbosa A."/>
            <person name="Brown M.T."/>
            <person name="Hayes R.D."/>
            <person name="Mukherjee M."/>
            <person name="Okumura C.Y."/>
            <person name="Schneider R."/>
            <person name="Smith A.J."/>
            <person name="Vanacova S."/>
            <person name="Villalvazo M."/>
            <person name="Haas B.J."/>
            <person name="Pertea M."/>
            <person name="Feldblyum T.V."/>
            <person name="Utterback T.R."/>
            <person name="Shu C.L."/>
            <person name="Osoegawa K."/>
            <person name="de Jong P.J."/>
            <person name="Hrdy I."/>
            <person name="Horvathova L."/>
            <person name="Zubacova Z."/>
            <person name="Dolezal P."/>
            <person name="Malik S.B."/>
            <person name="Logsdon J.M. Jr."/>
            <person name="Henze K."/>
            <person name="Gupta A."/>
            <person name="Wang C.C."/>
            <person name="Dunne R.L."/>
            <person name="Upcroft J.A."/>
            <person name="Upcroft P."/>
            <person name="White O."/>
            <person name="Salzberg S.L."/>
            <person name="Tang P."/>
            <person name="Chiu C.-H."/>
            <person name="Lee Y.-S."/>
            <person name="Embley T.M."/>
            <person name="Coombs G.H."/>
            <person name="Mottram J.C."/>
            <person name="Tachezy J."/>
            <person name="Fraser-Liggett C.M."/>
            <person name="Johnson P.J."/>
        </authorList>
    </citation>
    <scope>NUCLEOTIDE SEQUENCE [LARGE SCALE GENOMIC DNA]</scope>
    <source>
        <strain evidence="7">G3</strain>
    </source>
</reference>
<dbReference type="InterPro" id="IPR008271">
    <property type="entry name" value="Ser/Thr_kinase_AS"/>
</dbReference>
<accession>A2DW04</accession>
<dbReference type="GO" id="GO:0004674">
    <property type="term" value="F:protein serine/threonine kinase activity"/>
    <property type="evidence" value="ECO:0000318"/>
    <property type="project" value="GO_Central"/>
</dbReference>
<dbReference type="OMA" id="YNIMVIE"/>
<dbReference type="VEuPathDB" id="TrichDB:TVAG_252620"/>
<dbReference type="PANTHER" id="PTHR11909">
    <property type="entry name" value="CASEIN KINASE-RELATED"/>
    <property type="match status" value="1"/>
</dbReference>
<keyword evidence="3 4" id="KW-0067">ATP-binding</keyword>
<dbReference type="PROSITE" id="PS00108">
    <property type="entry name" value="PROTEIN_KINASE_ST"/>
    <property type="match status" value="1"/>
</dbReference>
<sequence>MLGSRYLLGEKLGGGSFGEIYVAENVNTSEEVAVKVEMKNNKIQLLKNESAIYRLLQGGVGIPNIKYYGSDDNQNALVMDLLGKSLQTLFNENDKSFSIKTVLMIADQMITRVEYLHHKNLIHRDIKPDNFVIGKGKKSNQIYMIDMGISKPYCDRYTHEHIKFCTGKSVSGTIRYTSINSHMGHEQSRRDDLESVAYVLVYLLKGTLPWINVQASNKTEKNQMIRDLKINTPIEKICEGIPQEFADFLSSVRSLSFEEKPDYAKYRKMFRKLFIRENFVYDFQYDWMLPKQTKVIPQPAVANDTLECKNSATCALPHILKPKQGISHYKARERLHPKISRGVHSNLCTNRKNVH</sequence>
<dbReference type="GO" id="GO:0005634">
    <property type="term" value="C:nucleus"/>
    <property type="evidence" value="ECO:0000318"/>
    <property type="project" value="GO_Central"/>
</dbReference>
<keyword evidence="2 4" id="KW-0547">Nucleotide-binding</keyword>
<dbReference type="Gene3D" id="1.10.510.10">
    <property type="entry name" value="Transferase(Phosphotransferase) domain 1"/>
    <property type="match status" value="1"/>
</dbReference>
<evidence type="ECO:0000256" key="4">
    <source>
        <dbReference type="PROSITE-ProRule" id="PRU10141"/>
    </source>
</evidence>
<dbReference type="SMR" id="A2DW04"/>
<keyword evidence="7" id="KW-0418">Kinase</keyword>
<dbReference type="InterPro" id="IPR050235">
    <property type="entry name" value="CK1_Ser-Thr_kinase"/>
</dbReference>
<gene>
    <name evidence="7" type="ORF">TVAG_252620</name>
</gene>
<evidence type="ECO:0000256" key="5">
    <source>
        <dbReference type="RuleBase" id="RU000304"/>
    </source>
</evidence>
<comment type="similarity">
    <text evidence="5">Belongs to the protein kinase superfamily.</text>
</comment>
<feature type="binding site" evidence="4">
    <location>
        <position position="35"/>
    </location>
    <ligand>
        <name>ATP</name>
        <dbReference type="ChEBI" id="CHEBI:30616"/>
    </ligand>
</feature>
<dbReference type="RefSeq" id="XP_001327672.1">
    <property type="nucleotide sequence ID" value="XM_001327637.1"/>
</dbReference>
<organism evidence="7 8">
    <name type="scientific">Trichomonas vaginalis (strain ATCC PRA-98 / G3)</name>
    <dbReference type="NCBI Taxonomy" id="412133"/>
    <lineage>
        <taxon>Eukaryota</taxon>
        <taxon>Metamonada</taxon>
        <taxon>Parabasalia</taxon>
        <taxon>Trichomonadida</taxon>
        <taxon>Trichomonadidae</taxon>
        <taxon>Trichomonas</taxon>
    </lineage>
</organism>